<evidence type="ECO:0000256" key="3">
    <source>
        <dbReference type="ARBA" id="ARBA00023163"/>
    </source>
</evidence>
<dbReference type="PANTHER" id="PTHR44591:SF3">
    <property type="entry name" value="RESPONSE REGULATORY DOMAIN-CONTAINING PROTEIN"/>
    <property type="match status" value="1"/>
</dbReference>
<dbReference type="Gene3D" id="3.40.50.2300">
    <property type="match status" value="2"/>
</dbReference>
<keyword evidence="3" id="KW-0804">Transcription</keyword>
<accession>A0A562SF00</accession>
<dbReference type="Pfam" id="PF00072">
    <property type="entry name" value="Response_reg"/>
    <property type="match status" value="2"/>
</dbReference>
<organism evidence="6 7">
    <name type="scientific">Roseibium hamelinense</name>
    <dbReference type="NCBI Taxonomy" id="150831"/>
    <lineage>
        <taxon>Bacteria</taxon>
        <taxon>Pseudomonadati</taxon>
        <taxon>Pseudomonadota</taxon>
        <taxon>Alphaproteobacteria</taxon>
        <taxon>Hyphomicrobiales</taxon>
        <taxon>Stappiaceae</taxon>
        <taxon>Roseibium</taxon>
    </lineage>
</organism>
<dbReference type="AlphaFoldDB" id="A0A562SF00"/>
<protein>
    <submittedName>
        <fullName evidence="6">PleD family two-component response regulator</fullName>
    </submittedName>
</protein>
<dbReference type="PROSITE" id="PS50110">
    <property type="entry name" value="RESPONSE_REGULATORY"/>
    <property type="match status" value="2"/>
</dbReference>
<feature type="modified residue" description="4-aspartylphosphate" evidence="4">
    <location>
        <position position="184"/>
    </location>
</feature>
<evidence type="ECO:0000256" key="4">
    <source>
        <dbReference type="PROSITE-ProRule" id="PRU00169"/>
    </source>
</evidence>
<dbReference type="RefSeq" id="WP_208995377.1">
    <property type="nucleotide sequence ID" value="NZ_SMLY01000064.1"/>
</dbReference>
<proteinExistence type="predicted"/>
<dbReference type="GO" id="GO:0000160">
    <property type="term" value="P:phosphorelay signal transduction system"/>
    <property type="evidence" value="ECO:0007669"/>
    <property type="project" value="InterPro"/>
</dbReference>
<dbReference type="EMBL" id="VLLF01000013">
    <property type="protein sequence ID" value="TWI79921.1"/>
    <property type="molecule type" value="Genomic_DNA"/>
</dbReference>
<dbReference type="SUPFAM" id="SSF52172">
    <property type="entry name" value="CheY-like"/>
    <property type="match status" value="2"/>
</dbReference>
<sequence>MLHKMIRVLIADDSAIARDVVRAGIKTHQSKRYFEIDVVPDGQQALDVLHKKQIDIAFIDINMPGLSGPEVISAMKETKSNGCLAIAMSSDMNEKARAIFTEFGAYHFLKKPFHQEDVAGIVSSYITMTEGYPILIVDDSTTMRKLTRKILENSRFNFDISEADSAAAALKMVSTGKFRIVLTDFHMPDVDGLELAGAIRDQSSKISIYMMSTNDTTYLERSAAFIGITGFLKKPFTAQDIDTVMHKLLGLDDPNFGKVRDLFSFFERERKAS</sequence>
<evidence type="ECO:0000313" key="7">
    <source>
        <dbReference type="Proteomes" id="UP000320593"/>
    </source>
</evidence>
<evidence type="ECO:0000256" key="1">
    <source>
        <dbReference type="ARBA" id="ARBA00022553"/>
    </source>
</evidence>
<dbReference type="InterPro" id="IPR050595">
    <property type="entry name" value="Bact_response_regulator"/>
</dbReference>
<reference evidence="6 7" key="1">
    <citation type="submission" date="2019-07" db="EMBL/GenBank/DDBJ databases">
        <title>Genomic Encyclopedia of Archaeal and Bacterial Type Strains, Phase II (KMG-II): from individual species to whole genera.</title>
        <authorList>
            <person name="Goeker M."/>
        </authorList>
    </citation>
    <scope>NUCLEOTIDE SEQUENCE [LARGE SCALE GENOMIC DNA]</scope>
    <source>
        <strain evidence="6 7">ATCC BAA-252</strain>
    </source>
</reference>
<feature type="modified residue" description="4-aspartylphosphate" evidence="4">
    <location>
        <position position="60"/>
    </location>
</feature>
<gene>
    <name evidence="6" type="ORF">JM93_04269</name>
</gene>
<feature type="domain" description="Response regulatory" evidence="5">
    <location>
        <begin position="133"/>
        <end position="249"/>
    </location>
</feature>
<dbReference type="InterPro" id="IPR011006">
    <property type="entry name" value="CheY-like_superfamily"/>
</dbReference>
<dbReference type="SMART" id="SM00448">
    <property type="entry name" value="REC"/>
    <property type="match status" value="2"/>
</dbReference>
<dbReference type="InterPro" id="IPR001789">
    <property type="entry name" value="Sig_transdc_resp-reg_receiver"/>
</dbReference>
<evidence type="ECO:0000256" key="2">
    <source>
        <dbReference type="ARBA" id="ARBA00023015"/>
    </source>
</evidence>
<keyword evidence="7" id="KW-1185">Reference proteome</keyword>
<feature type="domain" description="Response regulatory" evidence="5">
    <location>
        <begin position="7"/>
        <end position="126"/>
    </location>
</feature>
<evidence type="ECO:0000259" key="5">
    <source>
        <dbReference type="PROSITE" id="PS50110"/>
    </source>
</evidence>
<dbReference type="CDD" id="cd00156">
    <property type="entry name" value="REC"/>
    <property type="match status" value="1"/>
</dbReference>
<keyword evidence="2" id="KW-0805">Transcription regulation</keyword>
<dbReference type="Proteomes" id="UP000320593">
    <property type="component" value="Unassembled WGS sequence"/>
</dbReference>
<dbReference type="PANTHER" id="PTHR44591">
    <property type="entry name" value="STRESS RESPONSE REGULATOR PROTEIN 1"/>
    <property type="match status" value="1"/>
</dbReference>
<name>A0A562SF00_9HYPH</name>
<evidence type="ECO:0000313" key="6">
    <source>
        <dbReference type="EMBL" id="TWI79921.1"/>
    </source>
</evidence>
<keyword evidence="1 4" id="KW-0597">Phosphoprotein</keyword>
<comment type="caution">
    <text evidence="6">The sequence shown here is derived from an EMBL/GenBank/DDBJ whole genome shotgun (WGS) entry which is preliminary data.</text>
</comment>